<gene>
    <name evidence="6" type="ORF">RJ639_016056</name>
</gene>
<organism evidence="6 7">
    <name type="scientific">Escallonia herrerae</name>
    <dbReference type="NCBI Taxonomy" id="1293975"/>
    <lineage>
        <taxon>Eukaryota</taxon>
        <taxon>Viridiplantae</taxon>
        <taxon>Streptophyta</taxon>
        <taxon>Embryophyta</taxon>
        <taxon>Tracheophyta</taxon>
        <taxon>Spermatophyta</taxon>
        <taxon>Magnoliopsida</taxon>
        <taxon>eudicotyledons</taxon>
        <taxon>Gunneridae</taxon>
        <taxon>Pentapetalae</taxon>
        <taxon>asterids</taxon>
        <taxon>campanulids</taxon>
        <taxon>Escalloniales</taxon>
        <taxon>Escalloniaceae</taxon>
        <taxon>Escallonia</taxon>
    </lineage>
</organism>
<dbReference type="Proteomes" id="UP001188597">
    <property type="component" value="Unassembled WGS sequence"/>
</dbReference>
<feature type="domain" description="Ubiquitin-like" evidence="5">
    <location>
        <begin position="55"/>
        <end position="125"/>
    </location>
</feature>
<evidence type="ECO:0000256" key="2">
    <source>
        <dbReference type="ARBA" id="ARBA00058673"/>
    </source>
</evidence>
<name>A0AA88VBF7_9ASTE</name>
<accession>A0AA88VBF7</accession>
<dbReference type="InterPro" id="IPR039773">
    <property type="entry name" value="BAG_chaperone_regulator"/>
</dbReference>
<dbReference type="PANTHER" id="PTHR12329:SF38">
    <property type="entry name" value="BAG FAMILY MOLECULAR CHAPERONE REGULATOR-LIKE PROTEIN"/>
    <property type="match status" value="1"/>
</dbReference>
<dbReference type="GO" id="GO:0050821">
    <property type="term" value="P:protein stabilization"/>
    <property type="evidence" value="ECO:0007669"/>
    <property type="project" value="TreeGrafter"/>
</dbReference>
<evidence type="ECO:0000259" key="5">
    <source>
        <dbReference type="PROSITE" id="PS50053"/>
    </source>
</evidence>
<dbReference type="EMBL" id="JAVXUP010002121">
    <property type="protein sequence ID" value="KAK3005497.1"/>
    <property type="molecule type" value="Genomic_DNA"/>
</dbReference>
<feature type="region of interest" description="Disordered" evidence="4">
    <location>
        <begin position="1"/>
        <end position="23"/>
    </location>
</feature>
<feature type="region of interest" description="Disordered" evidence="4">
    <location>
        <begin position="249"/>
        <end position="303"/>
    </location>
</feature>
<evidence type="ECO:0000313" key="7">
    <source>
        <dbReference type="Proteomes" id="UP001188597"/>
    </source>
</evidence>
<dbReference type="SUPFAM" id="SSF63491">
    <property type="entry name" value="BAG domain"/>
    <property type="match status" value="1"/>
</dbReference>
<dbReference type="AlphaFoldDB" id="A0AA88VBF7"/>
<dbReference type="PANTHER" id="PTHR12329">
    <property type="entry name" value="BCL2-ASSOCIATED ATHANOGENE"/>
    <property type="match status" value="1"/>
</dbReference>
<proteinExistence type="predicted"/>
<keyword evidence="3" id="KW-0175">Coiled coil</keyword>
<dbReference type="Gene3D" id="1.20.58.120">
    <property type="entry name" value="BAG domain"/>
    <property type="match status" value="1"/>
</dbReference>
<sequence>MMKMKPTSTGMSLPAKGNAAGRGSCQDATAWEMRPGGMLVQKRNSDSNQSTTPVPTIRLRVKYGSTYHEVNINSQASFGELKKMLAGLSGLDSQDQKLIFKDKERDSKCYLDVTGVKDGSKLVLIEDAMSRERRCLESRKSANMDKASKEISEISLEIDQLVKQVASLESEISVGKKVVETVLSNLIELLMTQLIKLDGIVADGDVKLHRRMQDGSLKAAWEMIFVANDLLVKRVQKYIETLDMLKSKNSAVSSTRGGAKVPLQQQQTNSNGQMPKPMSMSTPMQKQQQDQRKQRNSAGQMPRPVVVATKWETFDPGMATKVPFTVSSTPKRATTNGSAKLNWEFFE</sequence>
<evidence type="ECO:0000313" key="6">
    <source>
        <dbReference type="EMBL" id="KAK3005497.1"/>
    </source>
</evidence>
<feature type="compositionally biased region" description="Polar residues" evidence="4">
    <location>
        <begin position="263"/>
        <end position="284"/>
    </location>
</feature>
<keyword evidence="7" id="KW-1185">Reference proteome</keyword>
<dbReference type="Pfam" id="PF00240">
    <property type="entry name" value="ubiquitin"/>
    <property type="match status" value="1"/>
</dbReference>
<dbReference type="SUPFAM" id="SSF54236">
    <property type="entry name" value="Ubiquitin-like"/>
    <property type="match status" value="1"/>
</dbReference>
<comment type="caution">
    <text evidence="6">The sequence shown here is derived from an EMBL/GenBank/DDBJ whole genome shotgun (WGS) entry which is preliminary data.</text>
</comment>
<dbReference type="InterPro" id="IPR003103">
    <property type="entry name" value="BAG_domain"/>
</dbReference>
<dbReference type="GO" id="GO:0000774">
    <property type="term" value="F:adenyl-nucleotide exchange factor activity"/>
    <property type="evidence" value="ECO:0007669"/>
    <property type="project" value="TreeGrafter"/>
</dbReference>
<dbReference type="GO" id="GO:0051087">
    <property type="term" value="F:protein-folding chaperone binding"/>
    <property type="evidence" value="ECO:0007669"/>
    <property type="project" value="InterPro"/>
</dbReference>
<dbReference type="Gene3D" id="3.10.20.90">
    <property type="entry name" value="Phosphatidylinositol 3-kinase Catalytic Subunit, Chain A, domain 1"/>
    <property type="match status" value="1"/>
</dbReference>
<dbReference type="FunFam" id="3.10.20.90:FF:000298">
    <property type="entry name" value="BAG family molecular chaperone regulator 1"/>
    <property type="match status" value="1"/>
</dbReference>
<comment type="function">
    <text evidence="2">Co-chaperone that regulates diverse cellular pathways, such as programmed cell death and stress responses.</text>
</comment>
<dbReference type="GO" id="GO:0005737">
    <property type="term" value="C:cytoplasm"/>
    <property type="evidence" value="ECO:0007669"/>
    <property type="project" value="TreeGrafter"/>
</dbReference>
<dbReference type="Pfam" id="PF02179">
    <property type="entry name" value="BAG"/>
    <property type="match status" value="1"/>
</dbReference>
<reference evidence="6" key="1">
    <citation type="submission" date="2022-12" db="EMBL/GenBank/DDBJ databases">
        <title>Draft genome assemblies for two species of Escallonia (Escalloniales).</title>
        <authorList>
            <person name="Chanderbali A."/>
            <person name="Dervinis C."/>
            <person name="Anghel I."/>
            <person name="Soltis D."/>
            <person name="Soltis P."/>
            <person name="Zapata F."/>
        </authorList>
    </citation>
    <scope>NUCLEOTIDE SEQUENCE</scope>
    <source>
        <strain evidence="6">UCBG64.0493</strain>
        <tissue evidence="6">Leaf</tissue>
    </source>
</reference>
<evidence type="ECO:0000256" key="4">
    <source>
        <dbReference type="SAM" id="MobiDB-lite"/>
    </source>
</evidence>
<evidence type="ECO:0000256" key="3">
    <source>
        <dbReference type="SAM" id="Coils"/>
    </source>
</evidence>
<evidence type="ECO:0000256" key="1">
    <source>
        <dbReference type="ARBA" id="ARBA00023186"/>
    </source>
</evidence>
<dbReference type="InterPro" id="IPR029071">
    <property type="entry name" value="Ubiquitin-like_domsf"/>
</dbReference>
<keyword evidence="1" id="KW-0143">Chaperone</keyword>
<dbReference type="InterPro" id="IPR036533">
    <property type="entry name" value="BAG_dom_sf"/>
</dbReference>
<dbReference type="InterPro" id="IPR000626">
    <property type="entry name" value="Ubiquitin-like_dom"/>
</dbReference>
<feature type="coiled-coil region" evidence="3">
    <location>
        <begin position="144"/>
        <end position="171"/>
    </location>
</feature>
<feature type="compositionally biased region" description="Polar residues" evidence="4">
    <location>
        <begin position="1"/>
        <end position="11"/>
    </location>
</feature>
<dbReference type="PROSITE" id="PS50053">
    <property type="entry name" value="UBIQUITIN_2"/>
    <property type="match status" value="1"/>
</dbReference>
<protein>
    <recommendedName>
        <fullName evidence="5">Ubiquitin-like domain-containing protein</fullName>
    </recommendedName>
</protein>